<protein>
    <submittedName>
        <fullName evidence="1">Uncharacterized protein</fullName>
    </submittedName>
</protein>
<name>A0ABN3QWR5_9ACTN</name>
<sequence>MAVHLAVNAEWATVVCQPHITPLHTLNSQAAAAWTSARDVMRYTTLGITQMLTHHDPGQL</sequence>
<dbReference type="EMBL" id="BAAATD010000022">
    <property type="protein sequence ID" value="GAA2637350.1"/>
    <property type="molecule type" value="Genomic_DNA"/>
</dbReference>
<accession>A0ABN3QWR5</accession>
<comment type="caution">
    <text evidence="1">The sequence shown here is derived from an EMBL/GenBank/DDBJ whole genome shotgun (WGS) entry which is preliminary data.</text>
</comment>
<gene>
    <name evidence="1" type="ORF">GCM10010411_91050</name>
</gene>
<proteinExistence type="predicted"/>
<evidence type="ECO:0000313" key="1">
    <source>
        <dbReference type="EMBL" id="GAA2637350.1"/>
    </source>
</evidence>
<keyword evidence="2" id="KW-1185">Reference proteome</keyword>
<dbReference type="Proteomes" id="UP001501509">
    <property type="component" value="Unassembled WGS sequence"/>
</dbReference>
<organism evidence="1 2">
    <name type="scientific">Actinomadura fulvescens</name>
    <dbReference type="NCBI Taxonomy" id="46160"/>
    <lineage>
        <taxon>Bacteria</taxon>
        <taxon>Bacillati</taxon>
        <taxon>Actinomycetota</taxon>
        <taxon>Actinomycetes</taxon>
        <taxon>Streptosporangiales</taxon>
        <taxon>Thermomonosporaceae</taxon>
        <taxon>Actinomadura</taxon>
    </lineage>
</organism>
<evidence type="ECO:0000313" key="2">
    <source>
        <dbReference type="Proteomes" id="UP001501509"/>
    </source>
</evidence>
<reference evidence="1 2" key="1">
    <citation type="journal article" date="2019" name="Int. J. Syst. Evol. Microbiol.">
        <title>The Global Catalogue of Microorganisms (GCM) 10K type strain sequencing project: providing services to taxonomists for standard genome sequencing and annotation.</title>
        <authorList>
            <consortium name="The Broad Institute Genomics Platform"/>
            <consortium name="The Broad Institute Genome Sequencing Center for Infectious Disease"/>
            <person name="Wu L."/>
            <person name="Ma J."/>
        </authorList>
    </citation>
    <scope>NUCLEOTIDE SEQUENCE [LARGE SCALE GENOMIC DNA]</scope>
    <source>
        <strain evidence="1 2">JCM 6833</strain>
    </source>
</reference>
<dbReference type="RefSeq" id="WP_344549022.1">
    <property type="nucleotide sequence ID" value="NZ_BAAATD010000022.1"/>
</dbReference>